<dbReference type="AlphaFoldDB" id="A0AAV7GN46"/>
<dbReference type="Proteomes" id="UP000775213">
    <property type="component" value="Unassembled WGS sequence"/>
</dbReference>
<proteinExistence type="predicted"/>
<comment type="caution">
    <text evidence="1">The sequence shown here is derived from an EMBL/GenBank/DDBJ whole genome shotgun (WGS) entry which is preliminary data.</text>
</comment>
<keyword evidence="2" id="KW-1185">Reference proteome</keyword>
<reference evidence="1 2" key="1">
    <citation type="journal article" date="2021" name="Hortic Res">
        <title>Chromosome-scale assembly of the Dendrobium chrysotoxum genome enhances the understanding of orchid evolution.</title>
        <authorList>
            <person name="Zhang Y."/>
            <person name="Zhang G.Q."/>
            <person name="Zhang D."/>
            <person name="Liu X.D."/>
            <person name="Xu X.Y."/>
            <person name="Sun W.H."/>
            <person name="Yu X."/>
            <person name="Zhu X."/>
            <person name="Wang Z.W."/>
            <person name="Zhao X."/>
            <person name="Zhong W.Y."/>
            <person name="Chen H."/>
            <person name="Yin W.L."/>
            <person name="Huang T."/>
            <person name="Niu S.C."/>
            <person name="Liu Z.J."/>
        </authorList>
    </citation>
    <scope>NUCLEOTIDE SEQUENCE [LARGE SCALE GENOMIC DNA]</scope>
    <source>
        <strain evidence="1">Lindl</strain>
    </source>
</reference>
<dbReference type="EMBL" id="JAGFBR010000012">
    <property type="protein sequence ID" value="KAH0457707.1"/>
    <property type="molecule type" value="Genomic_DNA"/>
</dbReference>
<protein>
    <submittedName>
        <fullName evidence="1">Uncharacterized protein</fullName>
    </submittedName>
</protein>
<accession>A0AAV7GN46</accession>
<organism evidence="1 2">
    <name type="scientific">Dendrobium chrysotoxum</name>
    <name type="common">Orchid</name>
    <dbReference type="NCBI Taxonomy" id="161865"/>
    <lineage>
        <taxon>Eukaryota</taxon>
        <taxon>Viridiplantae</taxon>
        <taxon>Streptophyta</taxon>
        <taxon>Embryophyta</taxon>
        <taxon>Tracheophyta</taxon>
        <taxon>Spermatophyta</taxon>
        <taxon>Magnoliopsida</taxon>
        <taxon>Liliopsida</taxon>
        <taxon>Asparagales</taxon>
        <taxon>Orchidaceae</taxon>
        <taxon>Epidendroideae</taxon>
        <taxon>Malaxideae</taxon>
        <taxon>Dendrobiinae</taxon>
        <taxon>Dendrobium</taxon>
    </lineage>
</organism>
<sequence>MRINIYKKNIFFGIEQGGSPLDPITTNAQEANRRLLLKQLAVALCTSERRILFRAQYVSFLYENKFSVFYLKINCTQFYLDN</sequence>
<evidence type="ECO:0000313" key="1">
    <source>
        <dbReference type="EMBL" id="KAH0457707.1"/>
    </source>
</evidence>
<evidence type="ECO:0000313" key="2">
    <source>
        <dbReference type="Proteomes" id="UP000775213"/>
    </source>
</evidence>
<name>A0AAV7GN46_DENCH</name>
<gene>
    <name evidence="1" type="ORF">IEQ34_013022</name>
</gene>